<dbReference type="OrthoDB" id="1081222at2"/>
<gene>
    <name evidence="2" type="ORF">DW060_02765</name>
</gene>
<feature type="chain" id="PRO_5018709185" evidence="1">
    <location>
        <begin position="23"/>
        <end position="165"/>
    </location>
</feature>
<protein>
    <submittedName>
        <fullName evidence="2">T9SS C-terminal target domain-containing protein</fullName>
    </submittedName>
</protein>
<sequence length="165" mass="18140">MKRKQLLLLLFSWLMTPLGIRAAGPVQFFCIELHNGSKAEFALSTQPWISFSNGSMTVTTTEKTITADLSDVISYTFSEESISTSISTPTMQHVEKPQINYSTGHIRLSGLKEKATVSIVDLKGQQIFKGQSSPDGMMDIDTSLYAKGIYIICTPNGNIKVAVEK</sequence>
<keyword evidence="1" id="KW-0732">Signal</keyword>
<feature type="signal peptide" evidence="1">
    <location>
        <begin position="1"/>
        <end position="22"/>
    </location>
</feature>
<organism evidence="2 3">
    <name type="scientific">Leyella stercorea</name>
    <dbReference type="NCBI Taxonomy" id="363265"/>
    <lineage>
        <taxon>Bacteria</taxon>
        <taxon>Pseudomonadati</taxon>
        <taxon>Bacteroidota</taxon>
        <taxon>Bacteroidia</taxon>
        <taxon>Bacteroidales</taxon>
        <taxon>Prevotellaceae</taxon>
        <taxon>Leyella</taxon>
    </lineage>
</organism>
<dbReference type="EMBL" id="QRNO01000007">
    <property type="protein sequence ID" value="RHK52256.1"/>
    <property type="molecule type" value="Genomic_DNA"/>
</dbReference>
<name>A0A3R6MN95_9BACT</name>
<dbReference type="Proteomes" id="UP000286598">
    <property type="component" value="Unassembled WGS sequence"/>
</dbReference>
<evidence type="ECO:0000256" key="1">
    <source>
        <dbReference type="SAM" id="SignalP"/>
    </source>
</evidence>
<comment type="caution">
    <text evidence="2">The sequence shown here is derived from an EMBL/GenBank/DDBJ whole genome shotgun (WGS) entry which is preliminary data.</text>
</comment>
<accession>A0A3R6MN95</accession>
<keyword evidence="3" id="KW-1185">Reference proteome</keyword>
<dbReference type="RefSeq" id="WP_118354710.1">
    <property type="nucleotide sequence ID" value="NZ_CATYDQ010000014.1"/>
</dbReference>
<proteinExistence type="predicted"/>
<reference evidence="2 3" key="1">
    <citation type="submission" date="2018-08" db="EMBL/GenBank/DDBJ databases">
        <title>A genome reference for cultivated species of the human gut microbiota.</title>
        <authorList>
            <person name="Zou Y."/>
            <person name="Xue W."/>
            <person name="Luo G."/>
        </authorList>
    </citation>
    <scope>NUCLEOTIDE SEQUENCE [LARGE SCALE GENOMIC DNA]</scope>
    <source>
        <strain evidence="2 3">AF42-9</strain>
    </source>
</reference>
<evidence type="ECO:0000313" key="2">
    <source>
        <dbReference type="EMBL" id="RHK52256.1"/>
    </source>
</evidence>
<dbReference type="AlphaFoldDB" id="A0A3R6MN95"/>
<evidence type="ECO:0000313" key="3">
    <source>
        <dbReference type="Proteomes" id="UP000286598"/>
    </source>
</evidence>